<dbReference type="EMBL" id="MN739021">
    <property type="protein sequence ID" value="QHT35422.1"/>
    <property type="molecule type" value="Genomic_DNA"/>
</dbReference>
<evidence type="ECO:0000313" key="1">
    <source>
        <dbReference type="EMBL" id="QHT35422.1"/>
    </source>
</evidence>
<protein>
    <submittedName>
        <fullName evidence="1">Uncharacterized protein</fullName>
    </submittedName>
</protein>
<name>A0A6C0F2V9_9ZZZZ</name>
<sequence length="163" mass="18998">MNDEHFTIGNSEEKRAFLNEFMRSRAPQDMPRVDAINYNFLFLYGERDTGTIPLVESVAQEVFGDNWKRHVYVRIDDGQQYPYKLHGDKVAASDKVIFISRGNQHLRKWLELYQASRVLRFVDRHEELPLRQRILAMIADVQAGRANVNDLIAPVMQVPAHLM</sequence>
<accession>A0A6C0F2V9</accession>
<reference evidence="1" key="1">
    <citation type="journal article" date="2020" name="Nature">
        <title>Giant virus diversity and host interactions through global metagenomics.</title>
        <authorList>
            <person name="Schulz F."/>
            <person name="Roux S."/>
            <person name="Paez-Espino D."/>
            <person name="Jungbluth S."/>
            <person name="Walsh D.A."/>
            <person name="Denef V.J."/>
            <person name="McMahon K.D."/>
            <person name="Konstantinidis K.T."/>
            <person name="Eloe-Fadrosh E.A."/>
            <person name="Kyrpides N.C."/>
            <person name="Woyke T."/>
        </authorList>
    </citation>
    <scope>NUCLEOTIDE SEQUENCE</scope>
    <source>
        <strain evidence="1">GVMAG-M-3300009180-45</strain>
    </source>
</reference>
<proteinExistence type="predicted"/>
<organism evidence="1">
    <name type="scientific">viral metagenome</name>
    <dbReference type="NCBI Taxonomy" id="1070528"/>
    <lineage>
        <taxon>unclassified sequences</taxon>
        <taxon>metagenomes</taxon>
        <taxon>organismal metagenomes</taxon>
    </lineage>
</organism>
<dbReference type="AlphaFoldDB" id="A0A6C0F2V9"/>